<dbReference type="InterPro" id="IPR004839">
    <property type="entry name" value="Aminotransferase_I/II_large"/>
</dbReference>
<evidence type="ECO:0000256" key="2">
    <source>
        <dbReference type="ARBA" id="ARBA00007441"/>
    </source>
</evidence>
<evidence type="ECO:0000256" key="4">
    <source>
        <dbReference type="ARBA" id="ARBA00022679"/>
    </source>
</evidence>
<reference evidence="8 9" key="1">
    <citation type="submission" date="2019-02" db="EMBL/GenBank/DDBJ databases">
        <title>Deep-cultivation of Planctomycetes and their phenomic and genomic characterization uncovers novel biology.</title>
        <authorList>
            <person name="Wiegand S."/>
            <person name="Jogler M."/>
            <person name="Boedeker C."/>
            <person name="Pinto D."/>
            <person name="Vollmers J."/>
            <person name="Rivas-Marin E."/>
            <person name="Kohn T."/>
            <person name="Peeters S.H."/>
            <person name="Heuer A."/>
            <person name="Rast P."/>
            <person name="Oberbeckmann S."/>
            <person name="Bunk B."/>
            <person name="Jeske O."/>
            <person name="Meyerdierks A."/>
            <person name="Storesund J.E."/>
            <person name="Kallscheuer N."/>
            <person name="Luecker S."/>
            <person name="Lage O.M."/>
            <person name="Pohl T."/>
            <person name="Merkel B.J."/>
            <person name="Hornburger P."/>
            <person name="Mueller R.-W."/>
            <person name="Bruemmer F."/>
            <person name="Labrenz M."/>
            <person name="Spormann A.M."/>
            <person name="Op den Camp H."/>
            <person name="Overmann J."/>
            <person name="Amann R."/>
            <person name="Jetten M.S.M."/>
            <person name="Mascher T."/>
            <person name="Medema M.H."/>
            <person name="Devos D.P."/>
            <person name="Kaster A.-K."/>
            <person name="Ovreas L."/>
            <person name="Rohde M."/>
            <person name="Galperin M.Y."/>
            <person name="Jogler C."/>
        </authorList>
    </citation>
    <scope>NUCLEOTIDE SEQUENCE [LARGE SCALE GENOMIC DNA]</scope>
    <source>
        <strain evidence="8 9">Mal4</strain>
    </source>
</reference>
<evidence type="ECO:0000256" key="5">
    <source>
        <dbReference type="ARBA" id="ARBA00022898"/>
    </source>
</evidence>
<evidence type="ECO:0000313" key="9">
    <source>
        <dbReference type="Proteomes" id="UP000320496"/>
    </source>
</evidence>
<name>A0A517ZCE3_9PLAN</name>
<dbReference type="GO" id="GO:0030170">
    <property type="term" value="F:pyridoxal phosphate binding"/>
    <property type="evidence" value="ECO:0007669"/>
    <property type="project" value="InterPro"/>
</dbReference>
<dbReference type="InterPro" id="IPR001917">
    <property type="entry name" value="Aminotrans_II_pyridoxalP_BS"/>
</dbReference>
<evidence type="ECO:0000256" key="6">
    <source>
        <dbReference type="RuleBase" id="RU003693"/>
    </source>
</evidence>
<accession>A0A517ZCE3</accession>
<gene>
    <name evidence="8" type="primary">patA_3</name>
    <name evidence="8" type="ORF">Mal4_45280</name>
</gene>
<dbReference type="InterPro" id="IPR015421">
    <property type="entry name" value="PyrdxlP-dep_Trfase_major"/>
</dbReference>
<dbReference type="Gene3D" id="3.40.640.10">
    <property type="entry name" value="Type I PLP-dependent aspartate aminotransferase-like (Major domain)"/>
    <property type="match status" value="1"/>
</dbReference>
<dbReference type="InterPro" id="IPR050596">
    <property type="entry name" value="AspAT/PAT-like"/>
</dbReference>
<dbReference type="SUPFAM" id="SSF53383">
    <property type="entry name" value="PLP-dependent transferases"/>
    <property type="match status" value="1"/>
</dbReference>
<keyword evidence="5 6" id="KW-0663">Pyridoxal phosphate</keyword>
<organism evidence="8 9">
    <name type="scientific">Maioricimonas rarisocia</name>
    <dbReference type="NCBI Taxonomy" id="2528026"/>
    <lineage>
        <taxon>Bacteria</taxon>
        <taxon>Pseudomonadati</taxon>
        <taxon>Planctomycetota</taxon>
        <taxon>Planctomycetia</taxon>
        <taxon>Planctomycetales</taxon>
        <taxon>Planctomycetaceae</taxon>
        <taxon>Maioricimonas</taxon>
    </lineage>
</organism>
<comment type="similarity">
    <text evidence="2">Belongs to the class-I pyridoxal-phosphate-dependent aminotransferase family.</text>
</comment>
<dbReference type="EMBL" id="CP036275">
    <property type="protein sequence ID" value="QDU40173.1"/>
    <property type="molecule type" value="Genomic_DNA"/>
</dbReference>
<evidence type="ECO:0000259" key="7">
    <source>
        <dbReference type="Pfam" id="PF00155"/>
    </source>
</evidence>
<keyword evidence="9" id="KW-1185">Reference proteome</keyword>
<dbReference type="InterPro" id="IPR015424">
    <property type="entry name" value="PyrdxlP-dep_Trfase"/>
</dbReference>
<dbReference type="PROSITE" id="PS00599">
    <property type="entry name" value="AA_TRANSFER_CLASS_2"/>
    <property type="match status" value="1"/>
</dbReference>
<dbReference type="KEGG" id="mri:Mal4_45280"/>
<comment type="cofactor">
    <cofactor evidence="1 6">
        <name>pyridoxal 5'-phosphate</name>
        <dbReference type="ChEBI" id="CHEBI:597326"/>
    </cofactor>
</comment>
<dbReference type="EC" id="2.6.1.-" evidence="8"/>
<dbReference type="AlphaFoldDB" id="A0A517ZCE3"/>
<protein>
    <submittedName>
        <fullName evidence="8">N-acetyl-LL-diaminopimelate aminotransferase</fullName>
        <ecNumber evidence="8">2.6.1.-</ecNumber>
    </submittedName>
</protein>
<evidence type="ECO:0000313" key="8">
    <source>
        <dbReference type="EMBL" id="QDU40173.1"/>
    </source>
</evidence>
<dbReference type="Proteomes" id="UP000320496">
    <property type="component" value="Chromosome"/>
</dbReference>
<dbReference type="Pfam" id="PF00155">
    <property type="entry name" value="Aminotran_1_2"/>
    <property type="match status" value="1"/>
</dbReference>
<dbReference type="PANTHER" id="PTHR46383:SF1">
    <property type="entry name" value="ASPARTATE AMINOTRANSFERASE"/>
    <property type="match status" value="1"/>
</dbReference>
<dbReference type="Gene3D" id="3.90.1150.10">
    <property type="entry name" value="Aspartate Aminotransferase, domain 1"/>
    <property type="match status" value="1"/>
</dbReference>
<dbReference type="GO" id="GO:0008483">
    <property type="term" value="F:transaminase activity"/>
    <property type="evidence" value="ECO:0007669"/>
    <property type="project" value="UniProtKB-KW"/>
</dbReference>
<dbReference type="PANTHER" id="PTHR46383">
    <property type="entry name" value="ASPARTATE AMINOTRANSFERASE"/>
    <property type="match status" value="1"/>
</dbReference>
<feature type="domain" description="Aminotransferase class I/classII large" evidence="7">
    <location>
        <begin position="87"/>
        <end position="446"/>
    </location>
</feature>
<comment type="similarity">
    <text evidence="6">Belongs to the class-II pyridoxal-phosphate-dependent aminotransferase family.</text>
</comment>
<sequence>MSRIDTLTLFDAFRKTIQPPPPPAPCDRSNRNARIGILLKQRDLSLCPPSRKSSAVAATLSRFANSLTVETAFTVLAVAKQLKAKGKDVVELEIGDSPFESTSSAKAAGVAAINDNQTHYCPSPGLPEFRQAAAEFVRSEFDIPAGPENIVVGPGAKVFEQFFCEAFLNSGDGVLVFSPYFPTYVPNIQRRSAEIVFSPLRQPNAFRPEVAEIERFLSEHPSPKAIFLNTPHNPTGGVTTQQDLKDIADLIRGKDIAVFSDEPYCHMVWDGRHHSLLEQPGMMDQCVAAYTFSKSYSMSGWRLGFAVSAAPIADAIGKMINTTLSCTPPLVQQAGLNALKNDSQQRSEQMLKFREKVQLLTDGLNRLDGFHSLDPAATFYVFPRVVPICNEHKITSHGLAMYLLEGADDDFGIACLGGECFGEAGAGFLRFSCAEPNERLEQALAFIPTALERTDRIARYIEEHPQYRLEMPYPENQ</sequence>
<keyword evidence="3 8" id="KW-0032">Aminotransferase</keyword>
<dbReference type="CDD" id="cd00609">
    <property type="entry name" value="AAT_like"/>
    <property type="match status" value="1"/>
</dbReference>
<dbReference type="GO" id="GO:0006520">
    <property type="term" value="P:amino acid metabolic process"/>
    <property type="evidence" value="ECO:0007669"/>
    <property type="project" value="InterPro"/>
</dbReference>
<evidence type="ECO:0000256" key="1">
    <source>
        <dbReference type="ARBA" id="ARBA00001933"/>
    </source>
</evidence>
<proteinExistence type="inferred from homology"/>
<dbReference type="InterPro" id="IPR015422">
    <property type="entry name" value="PyrdxlP-dep_Trfase_small"/>
</dbReference>
<keyword evidence="4 8" id="KW-0808">Transferase</keyword>
<evidence type="ECO:0000256" key="3">
    <source>
        <dbReference type="ARBA" id="ARBA00022576"/>
    </source>
</evidence>